<dbReference type="Gene3D" id="3.20.20.100">
    <property type="entry name" value="NADP-dependent oxidoreductase domain"/>
    <property type="match status" value="1"/>
</dbReference>
<dbReference type="InterPro" id="IPR036812">
    <property type="entry name" value="NAD(P)_OxRdtase_dom_sf"/>
</dbReference>
<dbReference type="InParanoid" id="A0A061E9G2"/>
<accession>A0A061E9G2</accession>
<dbReference type="FunFam" id="3.20.20.100:FF:000014">
    <property type="entry name" value="NAD(P)-linked oxidoreductase superfamily protein"/>
    <property type="match status" value="1"/>
</dbReference>
<dbReference type="InterPro" id="IPR018170">
    <property type="entry name" value="Aldo/ket_reductase_CS"/>
</dbReference>
<dbReference type="EMBL" id="CM001880">
    <property type="protein sequence ID" value="EOY01248.1"/>
    <property type="molecule type" value="Genomic_DNA"/>
</dbReference>
<feature type="domain" description="NADP-dependent oxidoreductase" evidence="3">
    <location>
        <begin position="84"/>
        <end position="355"/>
    </location>
</feature>
<keyword evidence="5" id="KW-1185">Reference proteome</keyword>
<sequence length="381" mass="43072">MVNKLITSSVIRQLAKYFFHSNYSLMFSMEQFKLTLTIKGCSGMGSANIQHTDYSRKNKQLIVMAVVVPEVTLSSSDGLAIPVIGMGTMSSPPVGPEITKDAIIEAIKAGYRHFDTAFVYRTEQPLGEAIAEALRLGLVKSRDELYISSKLWCSFGEKGLILPAINMSLRNLQLDYLDMYLIHWPLKLSEEVRQMPAKKEHISPLDIKSVWEAMEECKSLGLTKGIGVSNFTCKQLEELLSTAKIPPAVNQVEMNPLWQQKKLREFCKARGIQVTAYSPLGAFNTKWGDNRILECYVLEEIAKAKGKTTAQISLRWLYEQEVSSVAKSFNKERMKQNLDIFDWSLTEEESNKISQLPQRKGITFASIFGLHDWLLQLDAED</sequence>
<dbReference type="OMA" id="WITTKLP"/>
<dbReference type="Gramene" id="EOY01248">
    <property type="protein sequence ID" value="EOY01248"/>
    <property type="gene ID" value="TCM_011191"/>
</dbReference>
<dbReference type="GO" id="GO:0005829">
    <property type="term" value="C:cytosol"/>
    <property type="evidence" value="ECO:0000318"/>
    <property type="project" value="GO_Central"/>
</dbReference>
<dbReference type="HOGENOM" id="CLU_023205_0_0_1"/>
<name>A0A061E9G2_THECC</name>
<dbReference type="STRING" id="3641.A0A061E9G2"/>
<dbReference type="SUPFAM" id="SSF51430">
    <property type="entry name" value="NAD(P)-linked oxidoreductase"/>
    <property type="match status" value="1"/>
</dbReference>
<organism evidence="4 5">
    <name type="scientific">Theobroma cacao</name>
    <name type="common">Cacao</name>
    <name type="synonym">Cocoa</name>
    <dbReference type="NCBI Taxonomy" id="3641"/>
    <lineage>
        <taxon>Eukaryota</taxon>
        <taxon>Viridiplantae</taxon>
        <taxon>Streptophyta</taxon>
        <taxon>Embryophyta</taxon>
        <taxon>Tracheophyta</taxon>
        <taxon>Spermatophyta</taxon>
        <taxon>Magnoliopsida</taxon>
        <taxon>eudicotyledons</taxon>
        <taxon>Gunneridae</taxon>
        <taxon>Pentapetalae</taxon>
        <taxon>rosids</taxon>
        <taxon>malvids</taxon>
        <taxon>Malvales</taxon>
        <taxon>Malvaceae</taxon>
        <taxon>Byttnerioideae</taxon>
        <taxon>Theobroma</taxon>
    </lineage>
</organism>
<protein>
    <submittedName>
        <fullName evidence="4">NAD(P)-linked oxidoreductase superfamily protein</fullName>
    </submittedName>
</protein>
<dbReference type="eggNOG" id="KOG1577">
    <property type="taxonomic scope" value="Eukaryota"/>
</dbReference>
<dbReference type="Proteomes" id="UP000026915">
    <property type="component" value="Chromosome 2"/>
</dbReference>
<dbReference type="AlphaFoldDB" id="A0A061E9G2"/>
<dbReference type="GO" id="GO:0044550">
    <property type="term" value="P:secondary metabolite biosynthetic process"/>
    <property type="evidence" value="ECO:0007669"/>
    <property type="project" value="UniProtKB-ARBA"/>
</dbReference>
<dbReference type="InterPro" id="IPR020471">
    <property type="entry name" value="AKR"/>
</dbReference>
<comment type="pathway">
    <text evidence="1">Secondary metabolite biosynthesis; terpenoid biosynthesis.</text>
</comment>
<dbReference type="PANTHER" id="PTHR11732">
    <property type="entry name" value="ALDO/KETO REDUCTASE"/>
    <property type="match status" value="1"/>
</dbReference>
<proteinExistence type="predicted"/>
<dbReference type="Pfam" id="PF00248">
    <property type="entry name" value="Aldo_ket_red"/>
    <property type="match status" value="1"/>
</dbReference>
<dbReference type="PROSITE" id="PS00062">
    <property type="entry name" value="ALDOKETO_REDUCTASE_2"/>
    <property type="match status" value="1"/>
</dbReference>
<keyword evidence="2" id="KW-0560">Oxidoreductase</keyword>
<reference evidence="4 5" key="1">
    <citation type="journal article" date="2013" name="Genome Biol.">
        <title>The genome sequence of the most widely cultivated cacao type and its use to identify candidate genes regulating pod color.</title>
        <authorList>
            <person name="Motamayor J.C."/>
            <person name="Mockaitis K."/>
            <person name="Schmutz J."/>
            <person name="Haiminen N."/>
            <person name="Iii D.L."/>
            <person name="Cornejo O."/>
            <person name="Findley S.D."/>
            <person name="Zheng P."/>
            <person name="Utro F."/>
            <person name="Royaert S."/>
            <person name="Saski C."/>
            <person name="Jenkins J."/>
            <person name="Podicheti R."/>
            <person name="Zhao M."/>
            <person name="Scheffler B.E."/>
            <person name="Stack J.C."/>
            <person name="Feltus F.A."/>
            <person name="Mustiga G.M."/>
            <person name="Amores F."/>
            <person name="Phillips W."/>
            <person name="Marelli J.P."/>
            <person name="May G.D."/>
            <person name="Shapiro H."/>
            <person name="Ma J."/>
            <person name="Bustamante C.D."/>
            <person name="Schnell R.J."/>
            <person name="Main D."/>
            <person name="Gilbert D."/>
            <person name="Parida L."/>
            <person name="Kuhn D.N."/>
        </authorList>
    </citation>
    <scope>NUCLEOTIDE SEQUENCE [LARGE SCALE GENOMIC DNA]</scope>
    <source>
        <strain evidence="5">cv. Matina 1-6</strain>
    </source>
</reference>
<dbReference type="InterPro" id="IPR023210">
    <property type="entry name" value="NADP_OxRdtase_dom"/>
</dbReference>
<dbReference type="CDD" id="cd19124">
    <property type="entry name" value="AKR_AKR4A_4B"/>
    <property type="match status" value="1"/>
</dbReference>
<evidence type="ECO:0000313" key="5">
    <source>
        <dbReference type="Proteomes" id="UP000026915"/>
    </source>
</evidence>
<dbReference type="PROSITE" id="PS00063">
    <property type="entry name" value="ALDOKETO_REDUCTASE_3"/>
    <property type="match status" value="1"/>
</dbReference>
<evidence type="ECO:0000259" key="3">
    <source>
        <dbReference type="Pfam" id="PF00248"/>
    </source>
</evidence>
<dbReference type="InterPro" id="IPR044497">
    <property type="entry name" value="AKR4A/B"/>
</dbReference>
<evidence type="ECO:0000256" key="1">
    <source>
        <dbReference type="ARBA" id="ARBA00004721"/>
    </source>
</evidence>
<dbReference type="GO" id="GO:0004032">
    <property type="term" value="F:aldose reductase (NADPH) activity"/>
    <property type="evidence" value="ECO:0000318"/>
    <property type="project" value="GO_Central"/>
</dbReference>
<gene>
    <name evidence="4" type="ORF">TCM_011191</name>
</gene>
<evidence type="ECO:0000313" key="4">
    <source>
        <dbReference type="EMBL" id="EOY01248.1"/>
    </source>
</evidence>
<dbReference type="PRINTS" id="PR00069">
    <property type="entry name" value="ALDKETRDTASE"/>
</dbReference>
<dbReference type="PROSITE" id="PS00798">
    <property type="entry name" value="ALDOKETO_REDUCTASE_1"/>
    <property type="match status" value="1"/>
</dbReference>
<evidence type="ECO:0000256" key="2">
    <source>
        <dbReference type="ARBA" id="ARBA00023002"/>
    </source>
</evidence>